<sequence>MRIAHVITRMIIGGAQENTLHNCQDLVHLHGDEVLLVTGPAVGPEGDLLSERVRKDSSDIGDSANDSKGRAGRFELDGLPIELIDSLRRAIHPLHDWNATRDLRRTLLDFDPDVVHTHSAKGGLLGRHVGWGLKRASTGKRPVVVHTVHGAPFHEYQSKLAHDFFVRCERWAASRCHKLISVADAMTDLMVEAGVAPREKFVTIHSGMNVDPFVHAVDHREAVRQRYGLRDEHVVVGKIARLFHLKGHVDLVPAARLVADRHPNVRFLLVGDGILRAELEQQIESLGLKEHFIFTGLVPPSEVPAMIGAMDILVHASYREGLARALPQALIAGRPAISYDIDGAREVVIDDQTGYLVGAGQVADLADRMIRLVGDRELRLRMGEEGRIRFTDLFRHETMTRRIRELYAGLISAR</sequence>
<dbReference type="GO" id="GO:0016757">
    <property type="term" value="F:glycosyltransferase activity"/>
    <property type="evidence" value="ECO:0007669"/>
    <property type="project" value="UniProtKB-KW"/>
</dbReference>
<keyword evidence="3" id="KW-0808">Transferase</keyword>
<dbReference type="PANTHER" id="PTHR12526:SF630">
    <property type="entry name" value="GLYCOSYLTRANSFERASE"/>
    <property type="match status" value="1"/>
</dbReference>
<feature type="domain" description="Glycosyl transferase family 1" evidence="1">
    <location>
        <begin position="220"/>
        <end position="387"/>
    </location>
</feature>
<dbReference type="InterPro" id="IPR001296">
    <property type="entry name" value="Glyco_trans_1"/>
</dbReference>
<comment type="caution">
    <text evidence="3">The sequence shown here is derived from an EMBL/GenBank/DDBJ whole genome shotgun (WGS) entry which is preliminary data.</text>
</comment>
<evidence type="ECO:0000313" key="4">
    <source>
        <dbReference type="Proteomes" id="UP000010959"/>
    </source>
</evidence>
<keyword evidence="3" id="KW-0328">Glycosyltransferase</keyword>
<dbReference type="RefSeq" id="WP_007338660.1">
    <property type="nucleotide sequence ID" value="NZ_AMWG01000111.1"/>
</dbReference>
<accession>L7CER8</accession>
<name>L7CER8_RHOBT</name>
<dbReference type="SUPFAM" id="SSF53756">
    <property type="entry name" value="UDP-Glycosyltransferase/glycogen phosphorylase"/>
    <property type="match status" value="1"/>
</dbReference>
<reference evidence="3 4" key="1">
    <citation type="journal article" date="2013" name="Mar. Genomics">
        <title>Expression of sulfatases in Rhodopirellula baltica and the diversity of sulfatases in the genus Rhodopirellula.</title>
        <authorList>
            <person name="Wegner C.E."/>
            <person name="Richter-Heitmann T."/>
            <person name="Klindworth A."/>
            <person name="Klockow C."/>
            <person name="Richter M."/>
            <person name="Achstetter T."/>
            <person name="Glockner F.O."/>
            <person name="Harder J."/>
        </authorList>
    </citation>
    <scope>NUCLEOTIDE SEQUENCE [LARGE SCALE GENOMIC DNA]</scope>
    <source>
        <strain evidence="3 4">SWK14</strain>
    </source>
</reference>
<gene>
    <name evidence="3" type="ORF">RBSWK_03806</name>
</gene>
<dbReference type="Proteomes" id="UP000010959">
    <property type="component" value="Unassembled WGS sequence"/>
</dbReference>
<dbReference type="Pfam" id="PF00534">
    <property type="entry name" value="Glycos_transf_1"/>
    <property type="match status" value="1"/>
</dbReference>
<evidence type="ECO:0000259" key="2">
    <source>
        <dbReference type="Pfam" id="PF13579"/>
    </source>
</evidence>
<dbReference type="PATRIC" id="fig|993516.3.peg.4071"/>
<dbReference type="EC" id="2.4.-.-" evidence="3"/>
<evidence type="ECO:0000259" key="1">
    <source>
        <dbReference type="Pfam" id="PF00534"/>
    </source>
</evidence>
<dbReference type="AlphaFoldDB" id="L7CER8"/>
<organism evidence="3 4">
    <name type="scientific">Rhodopirellula baltica SWK14</name>
    <dbReference type="NCBI Taxonomy" id="993516"/>
    <lineage>
        <taxon>Bacteria</taxon>
        <taxon>Pseudomonadati</taxon>
        <taxon>Planctomycetota</taxon>
        <taxon>Planctomycetia</taxon>
        <taxon>Pirellulales</taxon>
        <taxon>Pirellulaceae</taxon>
        <taxon>Rhodopirellula</taxon>
    </lineage>
</organism>
<dbReference type="InterPro" id="IPR028098">
    <property type="entry name" value="Glyco_trans_4-like_N"/>
</dbReference>
<proteinExistence type="predicted"/>
<protein>
    <submittedName>
        <fullName evidence="3">Glycosyl transferase group 1</fullName>
        <ecNumber evidence="3">2.4.-.-</ecNumber>
    </submittedName>
</protein>
<dbReference type="PANTHER" id="PTHR12526">
    <property type="entry name" value="GLYCOSYLTRANSFERASE"/>
    <property type="match status" value="1"/>
</dbReference>
<feature type="domain" description="Glycosyltransferase subfamily 4-like N-terminal" evidence="2">
    <location>
        <begin position="13"/>
        <end position="206"/>
    </location>
</feature>
<dbReference type="Pfam" id="PF13579">
    <property type="entry name" value="Glyco_trans_4_4"/>
    <property type="match status" value="1"/>
</dbReference>
<dbReference type="EMBL" id="AMWG01000111">
    <property type="protein sequence ID" value="ELP32107.1"/>
    <property type="molecule type" value="Genomic_DNA"/>
</dbReference>
<dbReference type="CDD" id="cd03808">
    <property type="entry name" value="GT4_CapM-like"/>
    <property type="match status" value="1"/>
</dbReference>
<dbReference type="Gene3D" id="3.40.50.2000">
    <property type="entry name" value="Glycogen Phosphorylase B"/>
    <property type="match status" value="2"/>
</dbReference>
<evidence type="ECO:0000313" key="3">
    <source>
        <dbReference type="EMBL" id="ELP32107.1"/>
    </source>
</evidence>